<reference evidence="1" key="1">
    <citation type="submission" date="2020-03" db="EMBL/GenBank/DDBJ databases">
        <title>The deep terrestrial virosphere.</title>
        <authorList>
            <person name="Holmfeldt K."/>
            <person name="Nilsson E."/>
            <person name="Simone D."/>
            <person name="Lopez-Fernandez M."/>
            <person name="Wu X."/>
            <person name="de Brujin I."/>
            <person name="Lundin D."/>
            <person name="Andersson A."/>
            <person name="Bertilsson S."/>
            <person name="Dopson M."/>
        </authorList>
    </citation>
    <scope>NUCLEOTIDE SEQUENCE</scope>
    <source>
        <strain evidence="1">MM415B01262</strain>
    </source>
</reference>
<organism evidence="1">
    <name type="scientific">viral metagenome</name>
    <dbReference type="NCBI Taxonomy" id="1070528"/>
    <lineage>
        <taxon>unclassified sequences</taxon>
        <taxon>metagenomes</taxon>
        <taxon>organismal metagenomes</taxon>
    </lineage>
</organism>
<name>A0A6M3IQ27_9ZZZZ</name>
<protein>
    <submittedName>
        <fullName evidence="1">Uncharacterized protein</fullName>
    </submittedName>
</protein>
<dbReference type="AlphaFoldDB" id="A0A6M3IQ27"/>
<evidence type="ECO:0000313" key="1">
    <source>
        <dbReference type="EMBL" id="QJA59626.1"/>
    </source>
</evidence>
<sequence>MDDEKSLEVIEEGGGPVRRDDRARLRQMALARLTFLDPNKSDEEMSKIIGVHRVSIWRMRQGETYKKSLESLEALATDQVKLAMAKLMAAAPGAADVLIGLAERAEVKDGVRFKAADAILDKVGVVPHPEGKDTRQQVLVYIEEFNNMGSDELDKYIAGQLRPVIDLKPFKRGASR</sequence>
<accession>A0A6M3IQ27</accession>
<gene>
    <name evidence="1" type="ORF">MM415B01262_0026</name>
</gene>
<proteinExistence type="predicted"/>
<dbReference type="EMBL" id="MT141377">
    <property type="protein sequence ID" value="QJA59626.1"/>
    <property type="molecule type" value="Genomic_DNA"/>
</dbReference>